<dbReference type="EMBL" id="AP005591">
    <property type="protein sequence ID" value="BAD17388.1"/>
    <property type="molecule type" value="Genomic_DNA"/>
</dbReference>
<reference evidence="4" key="4">
    <citation type="journal article" date="2008" name="Nucleic Acids Res.">
        <title>The rice annotation project database (RAP-DB): 2008 update.</title>
        <authorList>
            <consortium name="The rice annotation project (RAP)"/>
        </authorList>
    </citation>
    <scope>GENOME REANNOTATION</scope>
    <source>
        <strain evidence="4">cv. Nipponbare</strain>
    </source>
</reference>
<reference evidence="4" key="3">
    <citation type="journal article" date="2005" name="Nature">
        <title>The map-based sequence of the rice genome.</title>
        <authorList>
            <consortium name="International rice genome sequencing project (IRGSP)"/>
            <person name="Matsumoto T."/>
            <person name="Wu J."/>
            <person name="Kanamori H."/>
            <person name="Katayose Y."/>
            <person name="Fujisawa M."/>
            <person name="Namiki N."/>
            <person name="Mizuno H."/>
            <person name="Yamamoto K."/>
            <person name="Antonio B.A."/>
            <person name="Baba T."/>
            <person name="Sakata K."/>
            <person name="Nagamura Y."/>
            <person name="Aoki H."/>
            <person name="Arikawa K."/>
            <person name="Arita K."/>
            <person name="Bito T."/>
            <person name="Chiden Y."/>
            <person name="Fujitsuka N."/>
            <person name="Fukunaka R."/>
            <person name="Hamada M."/>
            <person name="Harada C."/>
            <person name="Hayashi A."/>
            <person name="Hijishita S."/>
            <person name="Honda M."/>
            <person name="Hosokawa S."/>
            <person name="Ichikawa Y."/>
            <person name="Idonuma A."/>
            <person name="Iijima M."/>
            <person name="Ikeda M."/>
            <person name="Ikeno M."/>
            <person name="Ito K."/>
            <person name="Ito S."/>
            <person name="Ito T."/>
            <person name="Ito Y."/>
            <person name="Ito Y."/>
            <person name="Iwabuchi A."/>
            <person name="Kamiya K."/>
            <person name="Karasawa W."/>
            <person name="Kurita K."/>
            <person name="Katagiri S."/>
            <person name="Kikuta A."/>
            <person name="Kobayashi H."/>
            <person name="Kobayashi N."/>
            <person name="Machita K."/>
            <person name="Maehara T."/>
            <person name="Masukawa M."/>
            <person name="Mizubayashi T."/>
            <person name="Mukai Y."/>
            <person name="Nagasaki H."/>
            <person name="Nagata Y."/>
            <person name="Naito S."/>
            <person name="Nakashima M."/>
            <person name="Nakama Y."/>
            <person name="Nakamichi Y."/>
            <person name="Nakamura M."/>
            <person name="Meguro A."/>
            <person name="Negishi M."/>
            <person name="Ohta I."/>
            <person name="Ohta T."/>
            <person name="Okamoto M."/>
            <person name="Ono N."/>
            <person name="Saji S."/>
            <person name="Sakaguchi M."/>
            <person name="Sakai K."/>
            <person name="Shibata M."/>
            <person name="Shimokawa T."/>
            <person name="Song J."/>
            <person name="Takazaki Y."/>
            <person name="Terasawa K."/>
            <person name="Tsugane M."/>
            <person name="Tsuji K."/>
            <person name="Ueda S."/>
            <person name="Waki K."/>
            <person name="Yamagata H."/>
            <person name="Yamamoto M."/>
            <person name="Yamamoto S."/>
            <person name="Yamane H."/>
            <person name="Yoshiki S."/>
            <person name="Yoshihara R."/>
            <person name="Yukawa K."/>
            <person name="Zhong H."/>
            <person name="Yano M."/>
            <person name="Yuan Q."/>
            <person name="Ouyang S."/>
            <person name="Liu J."/>
            <person name="Jones K.M."/>
            <person name="Gansberger K."/>
            <person name="Moffat K."/>
            <person name="Hill J."/>
            <person name="Bera J."/>
            <person name="Fadrosh D."/>
            <person name="Jin S."/>
            <person name="Johri S."/>
            <person name="Kim M."/>
            <person name="Overton L."/>
            <person name="Reardon M."/>
            <person name="Tsitrin T."/>
            <person name="Vuong H."/>
            <person name="Weaver B."/>
            <person name="Ciecko A."/>
            <person name="Tallon L."/>
            <person name="Jackson J."/>
            <person name="Pai G."/>
            <person name="Aken S.V."/>
            <person name="Utterback T."/>
            <person name="Reidmuller S."/>
            <person name="Feldblyum T."/>
            <person name="Hsiao J."/>
            <person name="Zismann V."/>
            <person name="Iobst S."/>
            <person name="de Vazeille A.R."/>
            <person name="Buell C.R."/>
            <person name="Ying K."/>
            <person name="Li Y."/>
            <person name="Lu T."/>
            <person name="Huang Y."/>
            <person name="Zhao Q."/>
            <person name="Feng Q."/>
            <person name="Zhang L."/>
            <person name="Zhu J."/>
            <person name="Weng Q."/>
            <person name="Mu J."/>
            <person name="Lu Y."/>
            <person name="Fan D."/>
            <person name="Liu Y."/>
            <person name="Guan J."/>
            <person name="Zhang Y."/>
            <person name="Yu S."/>
            <person name="Liu X."/>
            <person name="Zhang Y."/>
            <person name="Hong G."/>
            <person name="Han B."/>
            <person name="Choisne N."/>
            <person name="Demange N."/>
            <person name="Orjeda G."/>
            <person name="Samain S."/>
            <person name="Cattolico L."/>
            <person name="Pelletier E."/>
            <person name="Couloux A."/>
            <person name="Segurens B."/>
            <person name="Wincker P."/>
            <person name="D'Hont A."/>
            <person name="Scarpelli C."/>
            <person name="Weissenbach J."/>
            <person name="Salanoubat M."/>
            <person name="Quetier F."/>
            <person name="Yu Y."/>
            <person name="Kim H.R."/>
            <person name="Rambo T."/>
            <person name="Currie J."/>
            <person name="Collura K."/>
            <person name="Luo M."/>
            <person name="Yang T."/>
            <person name="Ammiraju J.S.S."/>
            <person name="Engler F."/>
            <person name="Soderlund C."/>
            <person name="Wing R.A."/>
            <person name="Palmer L.E."/>
            <person name="de la Bastide M."/>
            <person name="Spiegel L."/>
            <person name="Nascimento L."/>
            <person name="Zutavern T."/>
            <person name="O'Shaughnessy A."/>
            <person name="Dike S."/>
            <person name="Dedhia N."/>
            <person name="Preston R."/>
            <person name="Balija V."/>
            <person name="McCombie W.R."/>
            <person name="Chow T."/>
            <person name="Chen H."/>
            <person name="Chung M."/>
            <person name="Chen C."/>
            <person name="Shaw J."/>
            <person name="Wu H."/>
            <person name="Hsiao K."/>
            <person name="Chao Y."/>
            <person name="Chu M."/>
            <person name="Cheng C."/>
            <person name="Hour A."/>
            <person name="Lee P."/>
            <person name="Lin S."/>
            <person name="Lin Y."/>
            <person name="Liou J."/>
            <person name="Liu S."/>
            <person name="Hsing Y."/>
            <person name="Raghuvanshi S."/>
            <person name="Mohanty A."/>
            <person name="Bharti A.K."/>
            <person name="Gaur A."/>
            <person name="Gupta V."/>
            <person name="Kumar D."/>
            <person name="Ravi V."/>
            <person name="Vij S."/>
            <person name="Kapur A."/>
            <person name="Khurana P."/>
            <person name="Khurana P."/>
            <person name="Khurana J.P."/>
            <person name="Tyagi A.K."/>
            <person name="Gaikwad K."/>
            <person name="Singh A."/>
            <person name="Dalal V."/>
            <person name="Srivastava S."/>
            <person name="Dixit A."/>
            <person name="Pal A.K."/>
            <person name="Ghazi I.A."/>
            <person name="Yadav M."/>
            <person name="Pandit A."/>
            <person name="Bhargava A."/>
            <person name="Sureshbabu K."/>
            <person name="Batra K."/>
            <person name="Sharma T.R."/>
            <person name="Mohapatra T."/>
            <person name="Singh N.K."/>
            <person name="Messing J."/>
            <person name="Nelson A.B."/>
            <person name="Fuks G."/>
            <person name="Kavchok S."/>
            <person name="Keizer G."/>
            <person name="Linton E."/>
            <person name="Llaca V."/>
            <person name="Song R."/>
            <person name="Tanyolac B."/>
            <person name="Young S."/>
            <person name="Ho-Il K."/>
            <person name="Hahn J.H."/>
            <person name="Sangsakoo G."/>
            <person name="Vanavichit A."/>
            <person name="de Mattos Luiz.A.T."/>
            <person name="Zimmer P.D."/>
            <person name="Malone G."/>
            <person name="Dellagostin O."/>
            <person name="de Oliveira A.C."/>
            <person name="Bevan M."/>
            <person name="Bancroft I."/>
            <person name="Minx P."/>
            <person name="Cordum H."/>
            <person name="Wilson R."/>
            <person name="Cheng Z."/>
            <person name="Jin W."/>
            <person name="Jiang J."/>
            <person name="Leong S.A."/>
            <person name="Iwama H."/>
            <person name="Gojobori T."/>
            <person name="Itoh T."/>
            <person name="Niimura Y."/>
            <person name="Fujii Y."/>
            <person name="Habara T."/>
            <person name="Sakai H."/>
            <person name="Sato Y."/>
            <person name="Wilson G."/>
            <person name="Kumar K."/>
            <person name="McCouch S."/>
            <person name="Juretic N."/>
            <person name="Hoen D."/>
            <person name="Wright S."/>
            <person name="Bruskiewich R."/>
            <person name="Bureau T."/>
            <person name="Miyao A."/>
            <person name="Hirochika H."/>
            <person name="Nishikawa T."/>
            <person name="Kadowaki K."/>
            <person name="Sugiura M."/>
            <person name="Burr B."/>
            <person name="Sasaki T."/>
        </authorList>
    </citation>
    <scope>NUCLEOTIDE SEQUENCE [LARGE SCALE GENOMIC DNA]</scope>
    <source>
        <strain evidence="4">cv. Nipponbare</strain>
    </source>
</reference>
<accession>Q6YYU6</accession>
<feature type="compositionally biased region" description="Gly residues" evidence="1">
    <location>
        <begin position="74"/>
        <end position="85"/>
    </location>
</feature>
<dbReference type="AlphaFoldDB" id="Q6YYU6"/>
<evidence type="ECO:0000256" key="1">
    <source>
        <dbReference type="SAM" id="MobiDB-lite"/>
    </source>
</evidence>
<organism evidence="2 4">
    <name type="scientific">Oryza sativa subsp. japonica</name>
    <name type="common">Rice</name>
    <dbReference type="NCBI Taxonomy" id="39947"/>
    <lineage>
        <taxon>Eukaryota</taxon>
        <taxon>Viridiplantae</taxon>
        <taxon>Streptophyta</taxon>
        <taxon>Embryophyta</taxon>
        <taxon>Tracheophyta</taxon>
        <taxon>Spermatophyta</taxon>
        <taxon>Magnoliopsida</taxon>
        <taxon>Liliopsida</taxon>
        <taxon>Poales</taxon>
        <taxon>Poaceae</taxon>
        <taxon>BOP clade</taxon>
        <taxon>Oryzoideae</taxon>
        <taxon>Oryzeae</taxon>
        <taxon>Oryzinae</taxon>
        <taxon>Oryza</taxon>
        <taxon>Oryza sativa</taxon>
    </lineage>
</organism>
<sequence>MEGSIGRREDQISIQNFRDVKVKILQGLIHEEEVEAAGVLGEGGRLRACSVTAADVATGLGMARDGVEEVGGGRRPAWGQCGGGRWRTASSGTAEDVDAAAPRTAGVGVEEVDGGRRWLGDGARLLDSGGRLLESGRT</sequence>
<protein>
    <submittedName>
        <fullName evidence="2">Uncharacterized protein</fullName>
    </submittedName>
</protein>
<reference evidence="2" key="1">
    <citation type="submission" date="2002-07" db="EMBL/GenBank/DDBJ databases">
        <title>Oryza sativa nipponbare(GA3) genomic DNA, chromosome 9, PAC clone:P0584E12.</title>
        <authorList>
            <person name="Sasaki T."/>
            <person name="Matsumoto T."/>
            <person name="Hattori M."/>
            <person name="Sakaki Y."/>
            <person name="Katayose Y."/>
        </authorList>
    </citation>
    <scope>NUCLEOTIDE SEQUENCE</scope>
</reference>
<evidence type="ECO:0000313" key="4">
    <source>
        <dbReference type="Proteomes" id="UP000000763"/>
    </source>
</evidence>
<proteinExistence type="predicted"/>
<evidence type="ECO:0000313" key="2">
    <source>
        <dbReference type="EMBL" id="BAD17388.1"/>
    </source>
</evidence>
<name>Q6YYU6_ORYSJ</name>
<reference evidence="3" key="2">
    <citation type="submission" date="2002-10" db="EMBL/GenBank/DDBJ databases">
        <title>Oryza sativa nipponbare(GA3) genomic DNA, chromosome 9, BAC clone:OSJNBa0094B20.</title>
        <authorList>
            <person name="Sasaki T."/>
            <person name="Matsumoto T."/>
            <person name="Katayose Y."/>
        </authorList>
    </citation>
    <scope>NUCLEOTIDE SEQUENCE</scope>
</reference>
<dbReference type="EMBL" id="AP005821">
    <property type="protein sequence ID" value="BAD34051.1"/>
    <property type="molecule type" value="Genomic_DNA"/>
</dbReference>
<evidence type="ECO:0000313" key="3">
    <source>
        <dbReference type="EMBL" id="BAD34051.1"/>
    </source>
</evidence>
<dbReference type="Proteomes" id="UP000000763">
    <property type="component" value="Chromosome 9"/>
</dbReference>
<feature type="region of interest" description="Disordered" evidence="1">
    <location>
        <begin position="74"/>
        <end position="99"/>
    </location>
</feature>
<gene>
    <name evidence="3" type="ORF">OSJNBa0094B20.27</name>
    <name evidence="2" type="ORF">P0584E12.7</name>
</gene>